<feature type="compositionally biased region" description="Low complexity" evidence="1">
    <location>
        <begin position="200"/>
        <end position="212"/>
    </location>
</feature>
<feature type="region of interest" description="Disordered" evidence="1">
    <location>
        <begin position="465"/>
        <end position="525"/>
    </location>
</feature>
<reference evidence="2" key="1">
    <citation type="submission" date="2023-03" db="EMBL/GenBank/DDBJ databases">
        <title>Massive genome expansion in bonnet fungi (Mycena s.s.) driven by repeated elements and novel gene families across ecological guilds.</title>
        <authorList>
            <consortium name="Lawrence Berkeley National Laboratory"/>
            <person name="Harder C.B."/>
            <person name="Miyauchi S."/>
            <person name="Viragh M."/>
            <person name="Kuo A."/>
            <person name="Thoen E."/>
            <person name="Andreopoulos B."/>
            <person name="Lu D."/>
            <person name="Skrede I."/>
            <person name="Drula E."/>
            <person name="Henrissat B."/>
            <person name="Morin E."/>
            <person name="Kohler A."/>
            <person name="Barry K."/>
            <person name="LaButti K."/>
            <person name="Morin E."/>
            <person name="Salamov A."/>
            <person name="Lipzen A."/>
            <person name="Mereny Z."/>
            <person name="Hegedus B."/>
            <person name="Baldrian P."/>
            <person name="Stursova M."/>
            <person name="Weitz H."/>
            <person name="Taylor A."/>
            <person name="Grigoriev I.V."/>
            <person name="Nagy L.G."/>
            <person name="Martin F."/>
            <person name="Kauserud H."/>
        </authorList>
    </citation>
    <scope>NUCLEOTIDE SEQUENCE</scope>
    <source>
        <strain evidence="2">CBHHK182m</strain>
    </source>
</reference>
<feature type="compositionally biased region" description="Polar residues" evidence="1">
    <location>
        <begin position="238"/>
        <end position="260"/>
    </location>
</feature>
<organism evidence="2 3">
    <name type="scientific">Mycena metata</name>
    <dbReference type="NCBI Taxonomy" id="1033252"/>
    <lineage>
        <taxon>Eukaryota</taxon>
        <taxon>Fungi</taxon>
        <taxon>Dikarya</taxon>
        <taxon>Basidiomycota</taxon>
        <taxon>Agaricomycotina</taxon>
        <taxon>Agaricomycetes</taxon>
        <taxon>Agaricomycetidae</taxon>
        <taxon>Agaricales</taxon>
        <taxon>Marasmiineae</taxon>
        <taxon>Mycenaceae</taxon>
        <taxon>Mycena</taxon>
    </lineage>
</organism>
<dbReference type="Proteomes" id="UP001215598">
    <property type="component" value="Unassembled WGS sequence"/>
</dbReference>
<dbReference type="EMBL" id="JARKIB010000112">
    <property type="protein sequence ID" value="KAJ7738328.1"/>
    <property type="molecule type" value="Genomic_DNA"/>
</dbReference>
<proteinExistence type="predicted"/>
<name>A0AAD7I9V0_9AGAR</name>
<dbReference type="AlphaFoldDB" id="A0AAD7I9V0"/>
<evidence type="ECO:0000313" key="2">
    <source>
        <dbReference type="EMBL" id="KAJ7738328.1"/>
    </source>
</evidence>
<protein>
    <submittedName>
        <fullName evidence="2">Uncharacterized protein</fullName>
    </submittedName>
</protein>
<feature type="compositionally biased region" description="Polar residues" evidence="1">
    <location>
        <begin position="497"/>
        <end position="510"/>
    </location>
</feature>
<sequence>MEAVASKIAGDIAAPVGTYIYETLKKQTGRAKFEKGKNRLHDGFTILRDEKAGGLISPQERLKLLQTHTQLVAARENIDEITNTFYGSLAHRNTAKEFNSKAQKFRKNVETPAERAQMEYELHKAESEIAARKKPIPETSSESGMPEQPAAEKLSSRAHSTGELTRKPTLLDYPRSSDSRLASAGSPPGQRTQSLPDPKTTSASHAHTADSASEVKPTLRRQRHILISSAETYPSHRTPMTNLKSSLESRGLPSYTSKATWASDASEKRQYATSTGAQRFRTAAPPLFNANSENVPLSVPPEPSGVSQHRVRHSRSQIICAGESSTRPQPKLLPRASEQDLESRCRSAHVANHDQSIATRSGAARDLTPLAPPPWEQSRYPTQWAETSGETYLRPCNNQNLHKNLPNFARGELVNPPMYWNIQPPHENPSGDAHPAGACPGQNPYPSGYQGRPCSNCRMEPVQPLVPSTQPAFPHPHLSHSQMPNHYNQLYFRSDSSDPNHWGNRSQSYDNRGHYSDRSSCSISS</sequence>
<evidence type="ECO:0000256" key="1">
    <source>
        <dbReference type="SAM" id="MobiDB-lite"/>
    </source>
</evidence>
<accession>A0AAD7I9V0</accession>
<feature type="region of interest" description="Disordered" evidence="1">
    <location>
        <begin position="422"/>
        <end position="444"/>
    </location>
</feature>
<keyword evidence="3" id="KW-1185">Reference proteome</keyword>
<feature type="compositionally biased region" description="Polar residues" evidence="1">
    <location>
        <begin position="479"/>
        <end position="488"/>
    </location>
</feature>
<feature type="region of interest" description="Disordered" evidence="1">
    <location>
        <begin position="125"/>
        <end position="272"/>
    </location>
</feature>
<gene>
    <name evidence="2" type="ORF">B0H16DRAFT_96035</name>
</gene>
<evidence type="ECO:0000313" key="3">
    <source>
        <dbReference type="Proteomes" id="UP001215598"/>
    </source>
</evidence>
<comment type="caution">
    <text evidence="2">The sequence shown here is derived from an EMBL/GenBank/DDBJ whole genome shotgun (WGS) entry which is preliminary data.</text>
</comment>